<evidence type="ECO:0000313" key="6">
    <source>
        <dbReference type="EMBL" id="ROI69392.1"/>
    </source>
</evidence>
<dbReference type="AlphaFoldDB" id="A0A3N0XLV8"/>
<dbReference type="Proteomes" id="UP000281406">
    <property type="component" value="Unassembled WGS sequence"/>
</dbReference>
<evidence type="ECO:0000313" key="7">
    <source>
        <dbReference type="Proteomes" id="UP000281406"/>
    </source>
</evidence>
<evidence type="ECO:0000256" key="4">
    <source>
        <dbReference type="ARBA" id="ARBA00022473"/>
    </source>
</evidence>
<proteinExistence type="inferred from homology"/>
<dbReference type="Pfam" id="PF15167">
    <property type="entry name" value="DUF4581"/>
    <property type="match status" value="1"/>
</dbReference>
<evidence type="ECO:0000256" key="5">
    <source>
        <dbReference type="ARBA" id="ARBA00022490"/>
    </source>
</evidence>
<evidence type="ECO:0000256" key="2">
    <source>
        <dbReference type="ARBA" id="ARBA00006587"/>
    </source>
</evidence>
<dbReference type="GO" id="GO:0005737">
    <property type="term" value="C:cytoplasm"/>
    <property type="evidence" value="ECO:0007669"/>
    <property type="project" value="UniProtKB-SubCell"/>
</dbReference>
<evidence type="ECO:0000256" key="3">
    <source>
        <dbReference type="ARBA" id="ARBA00016055"/>
    </source>
</evidence>
<reference evidence="6 7" key="1">
    <citation type="submission" date="2018-10" db="EMBL/GenBank/DDBJ databases">
        <title>Genome assembly for a Yunnan-Guizhou Plateau 3E fish, Anabarilius grahami (Regan), and its evolutionary and genetic applications.</title>
        <authorList>
            <person name="Jiang W."/>
        </authorList>
    </citation>
    <scope>NUCLEOTIDE SEQUENCE [LARGE SCALE GENOMIC DNA]</scope>
    <source>
        <strain evidence="6">AG-KIZ</strain>
        <tissue evidence="6">Muscle</tissue>
    </source>
</reference>
<keyword evidence="7" id="KW-1185">Reference proteome</keyword>
<protein>
    <recommendedName>
        <fullName evidence="3">Maturin</fullName>
    </recommendedName>
</protein>
<name>A0A3N0XLV8_ANAGA</name>
<dbReference type="GO" id="GO:0045654">
    <property type="term" value="P:positive regulation of megakaryocyte differentiation"/>
    <property type="evidence" value="ECO:0007669"/>
    <property type="project" value="TreeGrafter"/>
</dbReference>
<keyword evidence="5" id="KW-0963">Cytoplasm</keyword>
<dbReference type="OrthoDB" id="9922400at2759"/>
<comment type="caution">
    <text evidence="6">The sequence shown here is derived from an EMBL/GenBank/DDBJ whole genome shotgun (WGS) entry which is preliminary data.</text>
</comment>
<sequence length="179" mass="20536">MEFKELVDTAEKWCSGNPFDLIFAEDVDERRLDFYAEPGISFYVLCPDNLTGGTDNFHVWSESEDCLPFLQLAQDYISSCGKKTLLEVLDKVFRSFRPLLGLPDIDDDTFDQYHADVEEEPEPDHQQMGDCTHRPCRSRGQQRQCVFLQDRLYTTVCEFADAKLPLFSASIVSSCTRPV</sequence>
<accession>A0A3N0XLV8</accession>
<dbReference type="EMBL" id="RJVU01069537">
    <property type="protein sequence ID" value="ROI69392.1"/>
    <property type="molecule type" value="Genomic_DNA"/>
</dbReference>
<keyword evidence="4" id="KW-0217">Developmental protein</keyword>
<comment type="similarity">
    <text evidence="2">Belongs to the MTURN family.</text>
</comment>
<evidence type="ECO:0000256" key="1">
    <source>
        <dbReference type="ARBA" id="ARBA00004496"/>
    </source>
</evidence>
<dbReference type="PANTHER" id="PTHR32008:SF2">
    <property type="entry name" value="MATURIN"/>
    <property type="match status" value="1"/>
</dbReference>
<gene>
    <name evidence="6" type="ORF">DPX16_14332</name>
</gene>
<dbReference type="InterPro" id="IPR027892">
    <property type="entry name" value="Maturin"/>
</dbReference>
<dbReference type="GO" id="GO:0023051">
    <property type="term" value="P:regulation of signaling"/>
    <property type="evidence" value="ECO:0007669"/>
    <property type="project" value="TreeGrafter"/>
</dbReference>
<comment type="subcellular location">
    <subcellularLocation>
        <location evidence="1">Cytoplasm</location>
    </subcellularLocation>
</comment>
<organism evidence="6 7">
    <name type="scientific">Anabarilius grahami</name>
    <name type="common">Kanglang fish</name>
    <name type="synonym">Barilius grahami</name>
    <dbReference type="NCBI Taxonomy" id="495550"/>
    <lineage>
        <taxon>Eukaryota</taxon>
        <taxon>Metazoa</taxon>
        <taxon>Chordata</taxon>
        <taxon>Craniata</taxon>
        <taxon>Vertebrata</taxon>
        <taxon>Euteleostomi</taxon>
        <taxon>Actinopterygii</taxon>
        <taxon>Neopterygii</taxon>
        <taxon>Teleostei</taxon>
        <taxon>Ostariophysi</taxon>
        <taxon>Cypriniformes</taxon>
        <taxon>Xenocyprididae</taxon>
        <taxon>Xenocypridinae</taxon>
        <taxon>Xenocypridinae incertae sedis</taxon>
        <taxon>Anabarilius</taxon>
    </lineage>
</organism>
<dbReference type="PANTHER" id="PTHR32008">
    <property type="entry name" value="MATURIN"/>
    <property type="match status" value="1"/>
</dbReference>